<feature type="region of interest" description="Disordered" evidence="1">
    <location>
        <begin position="32"/>
        <end position="88"/>
    </location>
</feature>
<feature type="compositionally biased region" description="Basic and acidic residues" evidence="1">
    <location>
        <begin position="42"/>
        <end position="56"/>
    </location>
</feature>
<feature type="transmembrane region" description="Helical" evidence="2">
    <location>
        <begin position="6"/>
        <end position="27"/>
    </location>
</feature>
<organism evidence="3 4">
    <name type="scientific">Paraburkholderia phymatum (strain DSM 17167 / CIP 108236 / LMG 21445 / STM815)</name>
    <name type="common">Burkholderia phymatum</name>
    <dbReference type="NCBI Taxonomy" id="391038"/>
    <lineage>
        <taxon>Bacteria</taxon>
        <taxon>Pseudomonadati</taxon>
        <taxon>Pseudomonadota</taxon>
        <taxon>Betaproteobacteria</taxon>
        <taxon>Burkholderiales</taxon>
        <taxon>Burkholderiaceae</taxon>
        <taxon>Paraburkholderia</taxon>
    </lineage>
</organism>
<keyword evidence="2" id="KW-0812">Transmembrane</keyword>
<proteinExistence type="predicted"/>
<dbReference type="KEGG" id="bph:Bphy_1713"/>
<name>B2JKR8_PARP8</name>
<dbReference type="Proteomes" id="UP000001192">
    <property type="component" value="Chromosome 1"/>
</dbReference>
<keyword evidence="2" id="KW-0472">Membrane</keyword>
<keyword evidence="2" id="KW-1133">Transmembrane helix</keyword>
<dbReference type="AlphaFoldDB" id="B2JKR8"/>
<evidence type="ECO:0000256" key="2">
    <source>
        <dbReference type="SAM" id="Phobius"/>
    </source>
</evidence>
<dbReference type="eggNOG" id="ENOG50317FV">
    <property type="taxonomic scope" value="Bacteria"/>
</dbReference>
<evidence type="ECO:0000256" key="1">
    <source>
        <dbReference type="SAM" id="MobiDB-lite"/>
    </source>
</evidence>
<dbReference type="STRING" id="391038.Bphy_1713"/>
<evidence type="ECO:0000313" key="4">
    <source>
        <dbReference type="Proteomes" id="UP000001192"/>
    </source>
</evidence>
<dbReference type="HOGENOM" id="CLU_2463158_0_0_4"/>
<sequence>MLSSYAIGPISLVCTIALCWVFILSNFEGNPVMSTTKHHTPKSPEEHPSSDERLDEALDETFPASDPIAVDPDEDDEDGHQGKHKKSR</sequence>
<evidence type="ECO:0000313" key="3">
    <source>
        <dbReference type="EMBL" id="ACC70895.1"/>
    </source>
</evidence>
<evidence type="ECO:0008006" key="5">
    <source>
        <dbReference type="Google" id="ProtNLM"/>
    </source>
</evidence>
<reference evidence="4" key="1">
    <citation type="journal article" date="2014" name="Stand. Genomic Sci.">
        <title>Complete genome sequence of Burkholderia phymatum STM815(T), a broad host range and efficient nitrogen-fixing symbiont of Mimosa species.</title>
        <authorList>
            <person name="Moulin L."/>
            <person name="Klonowska A."/>
            <person name="Caroline B."/>
            <person name="Booth K."/>
            <person name="Vriezen J.A."/>
            <person name="Melkonian R."/>
            <person name="James E.K."/>
            <person name="Young J.P."/>
            <person name="Bena G."/>
            <person name="Hauser L."/>
            <person name="Land M."/>
            <person name="Kyrpides N."/>
            <person name="Bruce D."/>
            <person name="Chain P."/>
            <person name="Copeland A."/>
            <person name="Pitluck S."/>
            <person name="Woyke T."/>
            <person name="Lizotte-Waniewski M."/>
            <person name="Bristow J."/>
            <person name="Riley M."/>
        </authorList>
    </citation>
    <scope>NUCLEOTIDE SEQUENCE [LARGE SCALE GENOMIC DNA]</scope>
    <source>
        <strain evidence="4">DSM 17167 / CIP 108236 / LMG 21445 / STM815</strain>
    </source>
</reference>
<accession>B2JKR8</accession>
<gene>
    <name evidence="3" type="ordered locus">Bphy_1713</name>
</gene>
<dbReference type="EMBL" id="CP001043">
    <property type="protein sequence ID" value="ACC70895.1"/>
    <property type="molecule type" value="Genomic_DNA"/>
</dbReference>
<keyword evidence="4" id="KW-1185">Reference proteome</keyword>
<protein>
    <recommendedName>
        <fullName evidence="5">Transmembrane protein</fullName>
    </recommendedName>
</protein>